<reference evidence="2" key="1">
    <citation type="submission" date="2019-02" db="EMBL/GenBank/DDBJ databases">
        <authorList>
            <consortium name="Genoscope - CEA"/>
            <person name="William W."/>
        </authorList>
    </citation>
    <scope>NUCLEOTIDE SEQUENCE [LARGE SCALE GENOMIC DNA]</scope>
    <source>
        <strain evidence="2">YSy11</strain>
    </source>
</reference>
<feature type="signal peptide" evidence="1">
    <location>
        <begin position="1"/>
        <end position="19"/>
    </location>
</feature>
<evidence type="ECO:0008006" key="3">
    <source>
        <dbReference type="Google" id="ProtNLM"/>
    </source>
</evidence>
<dbReference type="EMBL" id="LR215729">
    <property type="protein sequence ID" value="VEV97201.1"/>
    <property type="molecule type" value="Genomic_DNA"/>
</dbReference>
<evidence type="ECO:0000256" key="1">
    <source>
        <dbReference type="SAM" id="SignalP"/>
    </source>
</evidence>
<dbReference type="Pfam" id="PF12266">
    <property type="entry name" value="DUF3613"/>
    <property type="match status" value="1"/>
</dbReference>
<gene>
    <name evidence="2" type="ORF">PMYSY11_2155</name>
</gene>
<dbReference type="InterPro" id="IPR022053">
    <property type="entry name" value="DUF3613"/>
</dbReference>
<organism evidence="2">
    <name type="scientific">Pseudomonas marincola</name>
    <dbReference type="NCBI Taxonomy" id="437900"/>
    <lineage>
        <taxon>Bacteria</taxon>
        <taxon>Pseudomonadati</taxon>
        <taxon>Pseudomonadota</taxon>
        <taxon>Gammaproteobacteria</taxon>
        <taxon>Pseudomonadales</taxon>
        <taxon>Pseudomonadaceae</taxon>
        <taxon>Pseudomonas</taxon>
    </lineage>
</organism>
<dbReference type="AlphaFoldDB" id="A0A653E4Y5"/>
<accession>A0A653E4Y5</accession>
<protein>
    <recommendedName>
        <fullName evidence="3">DUF3613 domain-containing protein</fullName>
    </recommendedName>
</protein>
<keyword evidence="1" id="KW-0732">Signal</keyword>
<feature type="chain" id="PRO_5024927611" description="DUF3613 domain-containing protein" evidence="1">
    <location>
        <begin position="20"/>
        <end position="91"/>
    </location>
</feature>
<evidence type="ECO:0000313" key="2">
    <source>
        <dbReference type="EMBL" id="VEV97201.1"/>
    </source>
</evidence>
<sequence>MQRIIMAMIISSACLAAEAAETTQAQPREQRQVASQAESWLAIQRDGAAASNHKQVLTSAERERSYQRWLDSYQHPIPEFFEQKQDDMGSD</sequence>
<proteinExistence type="predicted"/>
<name>A0A653E4Y5_9PSED</name>
<dbReference type="RefSeq" id="WP_239655529.1">
    <property type="nucleotide sequence ID" value="NZ_LR215729.2"/>
</dbReference>